<proteinExistence type="predicted"/>
<protein>
    <submittedName>
        <fullName evidence="1">Uncharacterized protein</fullName>
    </submittedName>
</protein>
<evidence type="ECO:0000313" key="1">
    <source>
        <dbReference type="EMBL" id="RKO86816.1"/>
    </source>
</evidence>
<name>A0A4P9W9D3_9FUNG</name>
<organism evidence="1 2">
    <name type="scientific">Blyttiomyces helicus</name>
    <dbReference type="NCBI Taxonomy" id="388810"/>
    <lineage>
        <taxon>Eukaryota</taxon>
        <taxon>Fungi</taxon>
        <taxon>Fungi incertae sedis</taxon>
        <taxon>Chytridiomycota</taxon>
        <taxon>Chytridiomycota incertae sedis</taxon>
        <taxon>Chytridiomycetes</taxon>
        <taxon>Chytridiomycetes incertae sedis</taxon>
        <taxon>Blyttiomyces</taxon>
    </lineage>
</organism>
<sequence length="237" mass="27144">ENLMYFLRHGLVSHVDYLFVLNSDLRESILIPTRSNIHILRRENSCYDLGSFKVGVEHLEQTLGKTYKRLMMINASVRGPFMPTYTPGCWIDNFLSRLQKDVKLVGTTFNCADRRHVQSQVIAVDRQGYELIAPALACHANLVDAVSNGEIAATRLVRDAGFKVDVMMTSFHAGEKAVDECNTRDINFPNGYYERSIHPYEVMFIKANRLIDDHVLKLYTEWHDSAWDLNSCPTRIS</sequence>
<accession>A0A4P9W9D3</accession>
<keyword evidence="2" id="KW-1185">Reference proteome</keyword>
<gene>
    <name evidence="1" type="ORF">BDK51DRAFT_24127</name>
</gene>
<dbReference type="EMBL" id="KZ997890">
    <property type="protein sequence ID" value="RKO86816.1"/>
    <property type="molecule type" value="Genomic_DNA"/>
</dbReference>
<dbReference type="AlphaFoldDB" id="A0A4P9W9D3"/>
<evidence type="ECO:0000313" key="2">
    <source>
        <dbReference type="Proteomes" id="UP000269721"/>
    </source>
</evidence>
<feature type="non-terminal residue" evidence="1">
    <location>
        <position position="1"/>
    </location>
</feature>
<reference evidence="2" key="1">
    <citation type="journal article" date="2018" name="Nat. Microbiol.">
        <title>Leveraging single-cell genomics to expand the fungal tree of life.</title>
        <authorList>
            <person name="Ahrendt S.R."/>
            <person name="Quandt C.A."/>
            <person name="Ciobanu D."/>
            <person name="Clum A."/>
            <person name="Salamov A."/>
            <person name="Andreopoulos B."/>
            <person name="Cheng J.F."/>
            <person name="Woyke T."/>
            <person name="Pelin A."/>
            <person name="Henrissat B."/>
            <person name="Reynolds N.K."/>
            <person name="Benny G.L."/>
            <person name="Smith M.E."/>
            <person name="James T.Y."/>
            <person name="Grigoriev I.V."/>
        </authorList>
    </citation>
    <scope>NUCLEOTIDE SEQUENCE [LARGE SCALE GENOMIC DNA]</scope>
</reference>
<dbReference type="OrthoDB" id="526941at2759"/>
<dbReference type="Proteomes" id="UP000269721">
    <property type="component" value="Unassembled WGS sequence"/>
</dbReference>